<evidence type="ECO:0000256" key="2">
    <source>
        <dbReference type="PROSITE-ProRule" id="PRU00169"/>
    </source>
</evidence>
<name>A0ABN1GE68_9CAUL</name>
<dbReference type="RefSeq" id="WP_343788561.1">
    <property type="nucleotide sequence ID" value="NZ_BAAAGA010000001.1"/>
</dbReference>
<protein>
    <submittedName>
        <fullName evidence="4">Response regulator</fullName>
    </submittedName>
</protein>
<evidence type="ECO:0000256" key="1">
    <source>
        <dbReference type="ARBA" id="ARBA00022553"/>
    </source>
</evidence>
<dbReference type="EMBL" id="BAAAGA010000001">
    <property type="protein sequence ID" value="GAA0609643.1"/>
    <property type="molecule type" value="Genomic_DNA"/>
</dbReference>
<evidence type="ECO:0000313" key="4">
    <source>
        <dbReference type="EMBL" id="GAA0609643.1"/>
    </source>
</evidence>
<dbReference type="InterPro" id="IPR050595">
    <property type="entry name" value="Bact_response_regulator"/>
</dbReference>
<evidence type="ECO:0000313" key="5">
    <source>
        <dbReference type="Proteomes" id="UP001501352"/>
    </source>
</evidence>
<dbReference type="Proteomes" id="UP001501352">
    <property type="component" value="Unassembled WGS sequence"/>
</dbReference>
<dbReference type="Pfam" id="PF00072">
    <property type="entry name" value="Response_reg"/>
    <property type="match status" value="1"/>
</dbReference>
<dbReference type="PROSITE" id="PS50110">
    <property type="entry name" value="RESPONSE_REGULATORY"/>
    <property type="match status" value="1"/>
</dbReference>
<comment type="caution">
    <text evidence="4">The sequence shown here is derived from an EMBL/GenBank/DDBJ whole genome shotgun (WGS) entry which is preliminary data.</text>
</comment>
<keyword evidence="1" id="KW-0597">Phosphoprotein</keyword>
<dbReference type="PANTHER" id="PTHR44591">
    <property type="entry name" value="STRESS RESPONSE REGULATOR PROTEIN 1"/>
    <property type="match status" value="1"/>
</dbReference>
<sequence length="269" mass="28692">MFAIDRRLLTKLEPVVARALIVDPNPHAARLLYDIVKALGARDVVTATDESMAMKAAAALEPGIIFTERSGPALDGESLARRLRRSDLECRRAPIIMITTEATATTILGARDAGVHEFLRKPFTGGDLLKRVENVALKPRNWIEAVGYVGPDRRRFNSGEYSGPTKRRTDKAATGAAAVDEARDQAMRILAASLDQFDADPMQAVRSIREQASALKAVAMKASDSRLAVAVGALEVSLASGQATKETLSAPIGGLLAMHQAAAPVKKAG</sequence>
<gene>
    <name evidence="4" type="ORF">GCM10009422_00520</name>
</gene>
<keyword evidence="5" id="KW-1185">Reference proteome</keyword>
<reference evidence="4 5" key="1">
    <citation type="journal article" date="2019" name="Int. J. Syst. Evol. Microbiol.">
        <title>The Global Catalogue of Microorganisms (GCM) 10K type strain sequencing project: providing services to taxonomists for standard genome sequencing and annotation.</title>
        <authorList>
            <consortium name="The Broad Institute Genomics Platform"/>
            <consortium name="The Broad Institute Genome Sequencing Center for Infectious Disease"/>
            <person name="Wu L."/>
            <person name="Ma J."/>
        </authorList>
    </citation>
    <scope>NUCLEOTIDE SEQUENCE [LARGE SCALE GENOMIC DNA]</scope>
    <source>
        <strain evidence="4 5">JCM 12928</strain>
    </source>
</reference>
<dbReference type="SMART" id="SM00448">
    <property type="entry name" value="REC"/>
    <property type="match status" value="1"/>
</dbReference>
<dbReference type="PANTHER" id="PTHR44591:SF3">
    <property type="entry name" value="RESPONSE REGULATORY DOMAIN-CONTAINING PROTEIN"/>
    <property type="match status" value="1"/>
</dbReference>
<dbReference type="InterPro" id="IPR001789">
    <property type="entry name" value="Sig_transdc_resp-reg_receiver"/>
</dbReference>
<dbReference type="SUPFAM" id="SSF52172">
    <property type="entry name" value="CheY-like"/>
    <property type="match status" value="1"/>
</dbReference>
<evidence type="ECO:0000259" key="3">
    <source>
        <dbReference type="PROSITE" id="PS50110"/>
    </source>
</evidence>
<comment type="caution">
    <text evidence="2">Lacks conserved residue(s) required for the propagation of feature annotation.</text>
</comment>
<accession>A0ABN1GE68</accession>
<proteinExistence type="predicted"/>
<dbReference type="InterPro" id="IPR011006">
    <property type="entry name" value="CheY-like_superfamily"/>
</dbReference>
<feature type="domain" description="Response regulatory" evidence="3">
    <location>
        <begin position="18"/>
        <end position="136"/>
    </location>
</feature>
<organism evidence="4 5">
    <name type="scientific">Brevundimonas kwangchunensis</name>
    <dbReference type="NCBI Taxonomy" id="322163"/>
    <lineage>
        <taxon>Bacteria</taxon>
        <taxon>Pseudomonadati</taxon>
        <taxon>Pseudomonadota</taxon>
        <taxon>Alphaproteobacteria</taxon>
        <taxon>Caulobacterales</taxon>
        <taxon>Caulobacteraceae</taxon>
        <taxon>Brevundimonas</taxon>
    </lineage>
</organism>
<dbReference type="Gene3D" id="3.40.50.2300">
    <property type="match status" value="1"/>
</dbReference>